<dbReference type="InterPro" id="IPR050867">
    <property type="entry name" value="NiFe/NiFeSe_hydrgnase_LSU"/>
</dbReference>
<feature type="binding site" evidence="8">
    <location>
        <position position="548"/>
    </location>
    <ligand>
        <name>Ni(2+)</name>
        <dbReference type="ChEBI" id="CHEBI:49786"/>
    </ligand>
</feature>
<evidence type="ECO:0000256" key="9">
    <source>
        <dbReference type="RuleBase" id="RU003896"/>
    </source>
</evidence>
<dbReference type="FunFam" id="1.10.645.10:FF:000002">
    <property type="entry name" value="Hydrogenase 2 large subunit"/>
    <property type="match status" value="1"/>
</dbReference>
<gene>
    <name evidence="10" type="ORF">CQA58_01140</name>
</gene>
<keyword evidence="11" id="KW-1185">Reference proteome</keyword>
<dbReference type="PROSITE" id="PS00507">
    <property type="entry name" value="NI_HGENASE_L_1"/>
    <property type="match status" value="1"/>
</dbReference>
<evidence type="ECO:0000256" key="2">
    <source>
        <dbReference type="ARBA" id="ARBA00004196"/>
    </source>
</evidence>
<evidence type="ECO:0000256" key="5">
    <source>
        <dbReference type="ARBA" id="ARBA00022596"/>
    </source>
</evidence>
<name>A0A3D8J430_9HELI</name>
<feature type="binding site" evidence="8">
    <location>
        <position position="44"/>
    </location>
    <ligand>
        <name>Mg(2+)</name>
        <dbReference type="ChEBI" id="CHEBI:18420"/>
    </ligand>
</feature>
<evidence type="ECO:0000313" key="11">
    <source>
        <dbReference type="Proteomes" id="UP000257045"/>
    </source>
</evidence>
<dbReference type="Gene3D" id="1.10.645.10">
    <property type="entry name" value="Cytochrome-c3 Hydrogenase, chain B"/>
    <property type="match status" value="1"/>
</dbReference>
<feature type="binding site" evidence="8">
    <location>
        <position position="554"/>
    </location>
    <ligand>
        <name>Mg(2+)</name>
        <dbReference type="ChEBI" id="CHEBI:18420"/>
    </ligand>
</feature>
<dbReference type="OrthoDB" id="9761717at2"/>
<dbReference type="RefSeq" id="WP_115568869.1">
    <property type="nucleotide sequence ID" value="NZ_NXLV01000001.1"/>
</dbReference>
<protein>
    <submittedName>
        <fullName evidence="10">Hydrogenase 2 large subunit</fullName>
        <ecNumber evidence="10">1.12.99.6</ecNumber>
    </submittedName>
</protein>
<comment type="similarity">
    <text evidence="3 9">Belongs to the [NiFe]/[NiFeSe] hydrogenase large subunit family.</text>
</comment>
<dbReference type="Pfam" id="PF00374">
    <property type="entry name" value="NiFeSe_Hases"/>
    <property type="match status" value="1"/>
</dbReference>
<dbReference type="EMBL" id="NXLV01000001">
    <property type="protein sequence ID" value="RDU72239.1"/>
    <property type="molecule type" value="Genomic_DNA"/>
</dbReference>
<dbReference type="GO" id="GO:0008901">
    <property type="term" value="F:ferredoxin hydrogenase activity"/>
    <property type="evidence" value="ECO:0007669"/>
    <property type="project" value="InterPro"/>
</dbReference>
<dbReference type="PROSITE" id="PS00508">
    <property type="entry name" value="NI_HGENASE_L_2"/>
    <property type="match status" value="1"/>
</dbReference>
<evidence type="ECO:0000256" key="8">
    <source>
        <dbReference type="PIRSR" id="PIRSR601501-1"/>
    </source>
</evidence>
<organism evidence="10 11">
    <name type="scientific">Helicobacter brantae</name>
    <dbReference type="NCBI Taxonomy" id="375927"/>
    <lineage>
        <taxon>Bacteria</taxon>
        <taxon>Pseudomonadati</taxon>
        <taxon>Campylobacterota</taxon>
        <taxon>Epsilonproteobacteria</taxon>
        <taxon>Campylobacterales</taxon>
        <taxon>Helicobacteraceae</taxon>
        <taxon>Helicobacter</taxon>
    </lineage>
</organism>
<dbReference type="AlphaFoldDB" id="A0A3D8J430"/>
<feature type="binding site" evidence="8">
    <location>
        <position position="63"/>
    </location>
    <ligand>
        <name>Ni(2+)</name>
        <dbReference type="ChEBI" id="CHEBI:49786"/>
    </ligand>
</feature>
<comment type="cofactor">
    <cofactor evidence="1 8">
        <name>Ni(2+)</name>
        <dbReference type="ChEBI" id="CHEBI:49786"/>
    </cofactor>
</comment>
<comment type="caution">
    <text evidence="10">The sequence shown here is derived from an EMBL/GenBank/DDBJ whole genome shotgun (WGS) entry which is preliminary data.</text>
</comment>
<keyword evidence="5 8" id="KW-0533">Nickel</keyword>
<sequence length="574" mass="64043">MANKRVVIDPITRIEGHLRVEVEVDDNNVIRNAFSSSTLWRGLEVIVKGRDPKDVGLIVQRICGVCTSSHYRAGIEAVENALGVTIPLNARYVRSMIAQALFLQDHIVHFYLLHGLDWVDVISALKADPKKAEQEAYKYCKNPYAAGETDLRLAQEKVQKMVDSGQLGIFANGYWGSKTYKFTPEQNLIALSHYLKCIEVQRDGAKLMAILGGKQPHPQSFVVGGVTCVRDLLDPSRLAEWKTRFENVKEFIERAYYPDVLMAAKMFGGEASVTQAVSVPNFISGEGIALNATENLFNPGYILNKDLTKAFEIDESLIMEECTHSWYKEDKPLHPYDGQTEPNYTGFVARATINGEGKSVETPSVNEKAKYSWIKSPRYDSKPFEVGPLACMLVGYAQGNPRIKKVVDDFLKVSGLPAAALFTTLGRTAARMLQTKLIAEHGMETFNALIENLKKDESTYTPSVIDPKKEYKGRYIGEVPRGMLSHWVRIKNGVVENYQAVVPSTWNAGPIDAKGQKGPYEANLIGMKLENITKPLEIIRNIHSYDPCIACAVHVMDTKGNKLGEYKIDPKYLA</sequence>
<dbReference type="Proteomes" id="UP000257045">
    <property type="component" value="Unassembled WGS sequence"/>
</dbReference>
<accession>A0A3D8J430</accession>
<dbReference type="SUPFAM" id="SSF56762">
    <property type="entry name" value="HydB/Nqo4-like"/>
    <property type="match status" value="1"/>
</dbReference>
<dbReference type="PANTHER" id="PTHR42958:SF2">
    <property type="entry name" value="UPTAKE HYDROGENASE LARGE SUBUNIT"/>
    <property type="match status" value="1"/>
</dbReference>
<dbReference type="GO" id="GO:0016151">
    <property type="term" value="F:nickel cation binding"/>
    <property type="evidence" value="ECO:0007669"/>
    <property type="project" value="InterPro"/>
</dbReference>
<comment type="subunit">
    <text evidence="4">Heterodimer of a large and a small subunit.</text>
</comment>
<evidence type="ECO:0000256" key="4">
    <source>
        <dbReference type="ARBA" id="ARBA00011771"/>
    </source>
</evidence>
<dbReference type="PANTHER" id="PTHR42958">
    <property type="entry name" value="HYDROGENASE-2 LARGE CHAIN"/>
    <property type="match status" value="1"/>
</dbReference>
<dbReference type="GO" id="GO:0033748">
    <property type="term" value="F:hydrogenase (acceptor) activity"/>
    <property type="evidence" value="ECO:0007669"/>
    <property type="project" value="UniProtKB-EC"/>
</dbReference>
<keyword evidence="8" id="KW-0408">Iron</keyword>
<feature type="binding site" evidence="8">
    <location>
        <position position="66"/>
    </location>
    <ligand>
        <name>Fe cation</name>
        <dbReference type="ChEBI" id="CHEBI:24875"/>
    </ligand>
</feature>
<comment type="subcellular location">
    <subcellularLocation>
        <location evidence="2">Cell envelope</location>
    </subcellularLocation>
</comment>
<dbReference type="InterPro" id="IPR001501">
    <property type="entry name" value="Ni-dep_hyd_lsu"/>
</dbReference>
<keyword evidence="8" id="KW-0460">Magnesium</keyword>
<feature type="binding site" evidence="8">
    <location>
        <position position="551"/>
    </location>
    <ligand>
        <name>Fe cation</name>
        <dbReference type="ChEBI" id="CHEBI:24875"/>
    </ligand>
</feature>
<evidence type="ECO:0000313" key="10">
    <source>
        <dbReference type="EMBL" id="RDU72239.1"/>
    </source>
</evidence>
<reference evidence="10 11" key="1">
    <citation type="submission" date="2018-04" db="EMBL/GenBank/DDBJ databases">
        <title>Novel Campyloabacter and Helicobacter Species and Strains.</title>
        <authorList>
            <person name="Mannion A.J."/>
            <person name="Shen Z."/>
            <person name="Fox J.G."/>
        </authorList>
    </citation>
    <scope>NUCLEOTIDE SEQUENCE [LARGE SCALE GENOMIC DNA]</scope>
    <source>
        <strain evidence="10 11">MIT 04-9366</strain>
    </source>
</reference>
<evidence type="ECO:0000256" key="3">
    <source>
        <dbReference type="ARBA" id="ARBA00009292"/>
    </source>
</evidence>
<dbReference type="InterPro" id="IPR029014">
    <property type="entry name" value="NiFe-Hase_large"/>
</dbReference>
<dbReference type="EC" id="1.12.99.6" evidence="10"/>
<dbReference type="GO" id="GO:0030313">
    <property type="term" value="C:cell envelope"/>
    <property type="evidence" value="ECO:0007669"/>
    <property type="project" value="UniProtKB-SubCell"/>
</dbReference>
<comment type="cofactor">
    <cofactor evidence="8">
        <name>Fe cation</name>
        <dbReference type="ChEBI" id="CHEBI:24875"/>
    </cofactor>
</comment>
<keyword evidence="7 9" id="KW-0560">Oxidoreductase</keyword>
<dbReference type="InterPro" id="IPR018194">
    <property type="entry name" value="Ni-dep_hyd_lsu_Ni_BS"/>
</dbReference>
<evidence type="ECO:0000256" key="7">
    <source>
        <dbReference type="ARBA" id="ARBA00023002"/>
    </source>
</evidence>
<evidence type="ECO:0000256" key="6">
    <source>
        <dbReference type="ARBA" id="ARBA00022723"/>
    </source>
</evidence>
<evidence type="ECO:0000256" key="1">
    <source>
        <dbReference type="ARBA" id="ARBA00001967"/>
    </source>
</evidence>
<feature type="binding site" evidence="8">
    <location>
        <position position="66"/>
    </location>
    <ligand>
        <name>Ni(2+)</name>
        <dbReference type="ChEBI" id="CHEBI:49786"/>
    </ligand>
</feature>
<keyword evidence="6 8" id="KW-0479">Metal-binding</keyword>
<proteinExistence type="inferred from homology"/>